<dbReference type="Pfam" id="PF00777">
    <property type="entry name" value="Glyco_transf_29"/>
    <property type="match status" value="1"/>
</dbReference>
<dbReference type="PANTHER" id="PTHR11987">
    <property type="entry name" value="ALPHA-2,8-SIALYLTRANSFERASE"/>
    <property type="match status" value="1"/>
</dbReference>
<evidence type="ECO:0000256" key="3">
    <source>
        <dbReference type="ARBA" id="ARBA00022676"/>
    </source>
</evidence>
<keyword evidence="7" id="KW-1133">Transmembrane helix</keyword>
<keyword evidence="12" id="KW-1185">Reference proteome</keyword>
<organism evidence="11 12">
    <name type="scientific">Cymbomonas tetramitiformis</name>
    <dbReference type="NCBI Taxonomy" id="36881"/>
    <lineage>
        <taxon>Eukaryota</taxon>
        <taxon>Viridiplantae</taxon>
        <taxon>Chlorophyta</taxon>
        <taxon>Pyramimonadophyceae</taxon>
        <taxon>Pyramimonadales</taxon>
        <taxon>Pyramimonadaceae</taxon>
        <taxon>Cymbomonas</taxon>
    </lineage>
</organism>
<evidence type="ECO:0000256" key="10">
    <source>
        <dbReference type="ARBA" id="ARBA00023180"/>
    </source>
</evidence>
<keyword evidence="5" id="KW-0812">Transmembrane</keyword>
<dbReference type="GO" id="GO:0000139">
    <property type="term" value="C:Golgi membrane"/>
    <property type="evidence" value="ECO:0007669"/>
    <property type="project" value="UniProtKB-SubCell"/>
</dbReference>
<name>A0AAE0GB49_9CHLO</name>
<comment type="subcellular location">
    <subcellularLocation>
        <location evidence="1">Golgi apparatus membrane</location>
        <topology evidence="1">Single-pass type II membrane protein</topology>
    </subcellularLocation>
</comment>
<dbReference type="Gene3D" id="3.90.1480.20">
    <property type="entry name" value="Glycosyl transferase family 29"/>
    <property type="match status" value="1"/>
</dbReference>
<evidence type="ECO:0000256" key="6">
    <source>
        <dbReference type="ARBA" id="ARBA00022968"/>
    </source>
</evidence>
<keyword evidence="8" id="KW-0333">Golgi apparatus</keyword>
<proteinExistence type="inferred from homology"/>
<reference evidence="11 12" key="1">
    <citation type="journal article" date="2015" name="Genome Biol. Evol.">
        <title>Comparative Genomics of a Bacterivorous Green Alga Reveals Evolutionary Causalities and Consequences of Phago-Mixotrophic Mode of Nutrition.</title>
        <authorList>
            <person name="Burns J.A."/>
            <person name="Paasch A."/>
            <person name="Narechania A."/>
            <person name="Kim E."/>
        </authorList>
    </citation>
    <scope>NUCLEOTIDE SEQUENCE [LARGE SCALE GENOMIC DNA]</scope>
    <source>
        <strain evidence="11 12">PLY_AMNH</strain>
    </source>
</reference>
<sequence length="228" mass="24792">MRVAGLECVSAQRYDTCAVVGNGGINLQDDRNGEGIDAADAVFRFNDGPVAHFEKHVGHKTTFRLINNAWTRYVHEHGHSTGKFSQGSLVLFGNGAKKSLTALCGDHTNPVIFMDTKLAAASRGIYRKVFKRVAEVGAVAVSGRNQAPTGMEGIMFALSMCKQVRVYGFHVDTDSSVPYHYHDKVRGVTEAHSFNYQGLFLKIIAAARDDIVLCSPADISKTPSECVV</sequence>
<evidence type="ECO:0000256" key="9">
    <source>
        <dbReference type="ARBA" id="ARBA00023136"/>
    </source>
</evidence>
<dbReference type="GO" id="GO:0008373">
    <property type="term" value="F:sialyltransferase activity"/>
    <property type="evidence" value="ECO:0007669"/>
    <property type="project" value="InterPro"/>
</dbReference>
<comment type="caution">
    <text evidence="11">The sequence shown here is derived from an EMBL/GenBank/DDBJ whole genome shotgun (WGS) entry which is preliminary data.</text>
</comment>
<dbReference type="InterPro" id="IPR038578">
    <property type="entry name" value="GT29-like_sf"/>
</dbReference>
<keyword evidence="10" id="KW-0325">Glycoprotein</keyword>
<dbReference type="InterPro" id="IPR001675">
    <property type="entry name" value="Glyco_trans_29"/>
</dbReference>
<evidence type="ECO:0000256" key="1">
    <source>
        <dbReference type="ARBA" id="ARBA00004323"/>
    </source>
</evidence>
<evidence type="ECO:0000256" key="2">
    <source>
        <dbReference type="ARBA" id="ARBA00006003"/>
    </source>
</evidence>
<evidence type="ECO:0000313" key="11">
    <source>
        <dbReference type="EMBL" id="KAK3275005.1"/>
    </source>
</evidence>
<accession>A0AAE0GB49</accession>
<keyword evidence="4" id="KW-0808">Transferase</keyword>
<dbReference type="InterPro" id="IPR050943">
    <property type="entry name" value="Glycosyltr_29_Sialyltrsf"/>
</dbReference>
<dbReference type="EMBL" id="LGRX02007444">
    <property type="protein sequence ID" value="KAK3275005.1"/>
    <property type="molecule type" value="Genomic_DNA"/>
</dbReference>
<dbReference type="CDD" id="cd19952">
    <property type="entry name" value="GT29"/>
    <property type="match status" value="1"/>
</dbReference>
<evidence type="ECO:0000256" key="7">
    <source>
        <dbReference type="ARBA" id="ARBA00022989"/>
    </source>
</evidence>
<evidence type="ECO:0000256" key="5">
    <source>
        <dbReference type="ARBA" id="ARBA00022692"/>
    </source>
</evidence>
<protein>
    <submittedName>
        <fullName evidence="11">Uncharacterized protein</fullName>
    </submittedName>
</protein>
<gene>
    <name evidence="11" type="ORF">CYMTET_16845</name>
</gene>
<dbReference type="Proteomes" id="UP001190700">
    <property type="component" value="Unassembled WGS sequence"/>
</dbReference>
<evidence type="ECO:0000256" key="4">
    <source>
        <dbReference type="ARBA" id="ARBA00022679"/>
    </source>
</evidence>
<dbReference type="AlphaFoldDB" id="A0AAE0GB49"/>
<dbReference type="PANTHER" id="PTHR11987:SF36">
    <property type="entry name" value="SIA-ALPHA-2,3-GAL-BETA-1,4-GLCNAC-R:ALPHA 2,8-SIALYLTRANSFERASE"/>
    <property type="match status" value="1"/>
</dbReference>
<keyword evidence="9" id="KW-0472">Membrane</keyword>
<comment type="similarity">
    <text evidence="2">Belongs to the glycosyltransferase 29 family.</text>
</comment>
<evidence type="ECO:0000256" key="8">
    <source>
        <dbReference type="ARBA" id="ARBA00023034"/>
    </source>
</evidence>
<keyword evidence="3" id="KW-0328">Glycosyltransferase</keyword>
<evidence type="ECO:0000313" key="12">
    <source>
        <dbReference type="Proteomes" id="UP001190700"/>
    </source>
</evidence>
<keyword evidence="6" id="KW-0735">Signal-anchor</keyword>